<proteinExistence type="predicted"/>
<name>A0A8H7AMY8_9EURO</name>
<sequence>MSDPFSVVIAVLAVASITQRIGHLAGRIHQVDKAKLDQIYYRLIAEIAKTKGWVNQIRNWNGEDFLSSIDPAELEEVSLLLRKLEDYHEHAKLKYQGAEAARNKGIMPPETMKAKLRLFNGAFDDLKVMADTLAAMNEALRSMVPLPPAYDGGPAASNPSSEAIQASQISAVAEIGSDEIQSQSFLAAPSEEAAEPTVKCLQQVSTSVETVWRLALEGLMKIAMAKTEKLIGNCAGRLKLWGVGLFETGYSLDDILVSRSLKDSPFYQILIRTLANILLFEEHEIKCITANRTASSQRRLLQVKSEITALLGTDELVVLAIEDWSSQLCRNHDNTEAGQLAETRVHTQNHTKRMDISIARAVENLFDLLPGIRAERHAYCHDKESNRESWLNLNES</sequence>
<reference evidence="1" key="1">
    <citation type="submission" date="2020-02" db="EMBL/GenBank/DDBJ databases">
        <authorList>
            <person name="Palmer J.M."/>
        </authorList>
    </citation>
    <scope>NUCLEOTIDE SEQUENCE</scope>
    <source>
        <strain evidence="1">EPUS1.4</strain>
        <tissue evidence="1">Thallus</tissue>
    </source>
</reference>
<comment type="caution">
    <text evidence="1">The sequence shown here is derived from an EMBL/GenBank/DDBJ whole genome shotgun (WGS) entry which is preliminary data.</text>
</comment>
<dbReference type="EMBL" id="JAACFV010000014">
    <property type="protein sequence ID" value="KAF7512190.1"/>
    <property type="molecule type" value="Genomic_DNA"/>
</dbReference>
<organism evidence="1 2">
    <name type="scientific">Endocarpon pusillum</name>
    <dbReference type="NCBI Taxonomy" id="364733"/>
    <lineage>
        <taxon>Eukaryota</taxon>
        <taxon>Fungi</taxon>
        <taxon>Dikarya</taxon>
        <taxon>Ascomycota</taxon>
        <taxon>Pezizomycotina</taxon>
        <taxon>Eurotiomycetes</taxon>
        <taxon>Chaetothyriomycetidae</taxon>
        <taxon>Verrucariales</taxon>
        <taxon>Verrucariaceae</taxon>
        <taxon>Endocarpon</taxon>
    </lineage>
</organism>
<accession>A0A8H7AMY8</accession>
<evidence type="ECO:0000313" key="2">
    <source>
        <dbReference type="Proteomes" id="UP000606974"/>
    </source>
</evidence>
<protein>
    <submittedName>
        <fullName evidence="1">Uncharacterized protein</fullName>
    </submittedName>
</protein>
<evidence type="ECO:0000313" key="1">
    <source>
        <dbReference type="EMBL" id="KAF7512190.1"/>
    </source>
</evidence>
<dbReference type="AlphaFoldDB" id="A0A8H7AMY8"/>
<dbReference type="Proteomes" id="UP000606974">
    <property type="component" value="Unassembled WGS sequence"/>
</dbReference>
<gene>
    <name evidence="1" type="ORF">GJ744_002352</name>
</gene>
<keyword evidence="2" id="KW-1185">Reference proteome</keyword>
<dbReference type="OrthoDB" id="10482300at2759"/>